<dbReference type="SUPFAM" id="SSF56672">
    <property type="entry name" value="DNA/RNA polymerases"/>
    <property type="match status" value="1"/>
</dbReference>
<evidence type="ECO:0000313" key="1">
    <source>
        <dbReference type="EMBL" id="KAF2881333.1"/>
    </source>
</evidence>
<dbReference type="Proteomes" id="UP000801492">
    <property type="component" value="Unassembled WGS sequence"/>
</dbReference>
<reference evidence="1" key="1">
    <citation type="submission" date="2019-08" db="EMBL/GenBank/DDBJ databases">
        <title>The genome of the North American firefly Photinus pyralis.</title>
        <authorList>
            <consortium name="Photinus pyralis genome working group"/>
            <person name="Fallon T.R."/>
            <person name="Sander Lower S.E."/>
            <person name="Weng J.-K."/>
        </authorList>
    </citation>
    <scope>NUCLEOTIDE SEQUENCE</scope>
    <source>
        <strain evidence="1">TRF0915ILg1</strain>
        <tissue evidence="1">Whole body</tissue>
    </source>
</reference>
<dbReference type="AlphaFoldDB" id="A0A8K0C6E0"/>
<dbReference type="PANTHER" id="PTHR47331:SF5">
    <property type="entry name" value="RIBONUCLEASE H"/>
    <property type="match status" value="1"/>
</dbReference>
<name>A0A8K0C6E0_IGNLU</name>
<accession>A0A8K0C6E0</accession>
<keyword evidence="2" id="KW-1185">Reference proteome</keyword>
<dbReference type="PANTHER" id="PTHR47331">
    <property type="entry name" value="PHD-TYPE DOMAIN-CONTAINING PROTEIN"/>
    <property type="match status" value="1"/>
</dbReference>
<dbReference type="OrthoDB" id="6770332at2759"/>
<dbReference type="GO" id="GO:0071897">
    <property type="term" value="P:DNA biosynthetic process"/>
    <property type="evidence" value="ECO:0007669"/>
    <property type="project" value="UniProtKB-ARBA"/>
</dbReference>
<dbReference type="EMBL" id="VTPC01090753">
    <property type="protein sequence ID" value="KAF2881333.1"/>
    <property type="molecule type" value="Genomic_DNA"/>
</dbReference>
<gene>
    <name evidence="1" type="ORF">ILUMI_24832</name>
</gene>
<comment type="caution">
    <text evidence="1">The sequence shown here is derived from an EMBL/GenBank/DDBJ whole genome shotgun (WGS) entry which is preliminary data.</text>
</comment>
<evidence type="ECO:0000313" key="2">
    <source>
        <dbReference type="Proteomes" id="UP000801492"/>
    </source>
</evidence>
<sequence length="604" mass="69718">MMTRSKSIVMAAGGRAKCRKLEAQIKADEEMARLLAIEEEIIARNKEVNERLRKNMFEMEKLNESIDGKENKSGLLLSSSLLQSIVDVLKRRFGRPDLIVRTMVQEAKMLPSVKMVVLKVFNCPQLIREMMKKPPYGMQLQWGEQIVRNDGKNEEYIFTLFDEASKVALIDEDLTNEIGLEGKETNLNLKWTDEDSKRTMNSRKVKFEIAGEDNKFYSLSNKTDRELLPQSENMAIRRLSHIERKMKNNKDFTEKCSNKITEYQDKGYAKLVPESESEEENRKVWYLTLFDVIKDNKPGKMRFVFDAASKSRGKSLNAFLLKGPDLYNSLIGIIWKFREWYFTFSRNEETGKTETYAMQVIFGAVCSPSSAQYVKNRNALEYQKEYPRAVDGILNRHHMDDYLDSVDTKEEAVKLINEVITIQAKDTFKGELEIEELQAAEKLWCSKVQRKCLEKEIQDLKNKKNVNENSKLNQFSPTDKDGLTCMKGRTDTSPELREETKGQPKIIWSDSGTNLRSAGKKLRENLQKFKEDKFKQEFIGKEIEWRFTLPASAHIGKPGHEVLLTLLMEAKHIANSCPLTYVPSHAGDSESLTFNNFFIETNSI</sequence>
<organism evidence="1 2">
    <name type="scientific">Ignelater luminosus</name>
    <name type="common">Cucubano</name>
    <name type="synonym">Pyrophorus luminosus</name>
    <dbReference type="NCBI Taxonomy" id="2038154"/>
    <lineage>
        <taxon>Eukaryota</taxon>
        <taxon>Metazoa</taxon>
        <taxon>Ecdysozoa</taxon>
        <taxon>Arthropoda</taxon>
        <taxon>Hexapoda</taxon>
        <taxon>Insecta</taxon>
        <taxon>Pterygota</taxon>
        <taxon>Neoptera</taxon>
        <taxon>Endopterygota</taxon>
        <taxon>Coleoptera</taxon>
        <taxon>Polyphaga</taxon>
        <taxon>Elateriformia</taxon>
        <taxon>Elateroidea</taxon>
        <taxon>Elateridae</taxon>
        <taxon>Agrypninae</taxon>
        <taxon>Pyrophorini</taxon>
        <taxon>Ignelater</taxon>
    </lineage>
</organism>
<proteinExistence type="predicted"/>
<protein>
    <submittedName>
        <fullName evidence="1">Uncharacterized protein</fullName>
    </submittedName>
</protein>
<dbReference type="InterPro" id="IPR043502">
    <property type="entry name" value="DNA/RNA_pol_sf"/>
</dbReference>